<keyword evidence="4" id="KW-1185">Reference proteome</keyword>
<evidence type="ECO:0000256" key="2">
    <source>
        <dbReference type="SAM" id="MobiDB-lite"/>
    </source>
</evidence>
<evidence type="ECO:0000256" key="1">
    <source>
        <dbReference type="SAM" id="Coils"/>
    </source>
</evidence>
<feature type="compositionally biased region" description="Polar residues" evidence="2">
    <location>
        <begin position="126"/>
        <end position="140"/>
    </location>
</feature>
<proteinExistence type="predicted"/>
<dbReference type="InterPro" id="IPR027417">
    <property type="entry name" value="P-loop_NTPase"/>
</dbReference>
<feature type="region of interest" description="Disordered" evidence="2">
    <location>
        <begin position="19"/>
        <end position="38"/>
    </location>
</feature>
<dbReference type="EMBL" id="CALTRL010004650">
    <property type="protein sequence ID" value="CAH7683385.1"/>
    <property type="molecule type" value="Genomic_DNA"/>
</dbReference>
<accession>A0AAV0B9Z7</accession>
<sequence length="577" mass="66413">MNTPESALLPCVLSNSQYRPNQNIRDQNQHEESIDSDEKDFKSLEDVVISGDLLWKVIYSLDSNFFRATRPSSISGAMSEAWICNTSLTRLSDPKDQEPTHLGSDSFDGRSPARGKDLIMSDHQQESNSTDGTFPTSASSRHTDSEIDKTAQITSNRDVEEQNRGLRDQLDEVRHEIERARKLENVIEKYKKMLNESTNLRRQHKDEYRKVATFKPLMEQYRSQIVTLESQLFSQKQETDRLHYELDSITVKLRETEEERDREVEEVALYEERVKELEEENSRAEATIALRQLLNDTVIELENLKTLHTEYVELTFAKSDRESTLLLFSKKSDVFLTMGKNNNVEDLEQSLRLEINNLKEIVARLKNQSAELEARYEKEFRLMGLALFEFKEGRAECSYGSLCGHFWAQILQYRNSKLVSKTLEQHCNFDREELREHSDARLRVFYVEELNAQGHLLLIGVSSSGKMNGTNVFQTKIHSKYTADDFDGDLRTILRQAGTGLYIIILSIISRERKRAKIQSTAGYTEGMDFMFQRVNQHYKDIITPAPGTGMPSDSSGNERHTVLHMSIVGATILHLS</sequence>
<evidence type="ECO:0000313" key="3">
    <source>
        <dbReference type="EMBL" id="CAH7683385.1"/>
    </source>
</evidence>
<reference evidence="3" key="1">
    <citation type="submission" date="2022-06" db="EMBL/GenBank/DDBJ databases">
        <authorList>
            <consortium name="SYNGENTA / RWTH Aachen University"/>
        </authorList>
    </citation>
    <scope>NUCLEOTIDE SEQUENCE</scope>
</reference>
<evidence type="ECO:0000313" key="4">
    <source>
        <dbReference type="Proteomes" id="UP001153365"/>
    </source>
</evidence>
<feature type="region of interest" description="Disordered" evidence="2">
    <location>
        <begin position="90"/>
        <end position="165"/>
    </location>
</feature>
<dbReference type="AlphaFoldDB" id="A0AAV0B9Z7"/>
<gene>
    <name evidence="3" type="ORF">PPACK8108_LOCUS16860</name>
</gene>
<name>A0AAV0B9Z7_PHAPC</name>
<feature type="compositionally biased region" description="Basic and acidic residues" evidence="2">
    <location>
        <begin position="114"/>
        <end position="125"/>
    </location>
</feature>
<organism evidence="3 4">
    <name type="scientific">Phakopsora pachyrhizi</name>
    <name type="common">Asian soybean rust disease fungus</name>
    <dbReference type="NCBI Taxonomy" id="170000"/>
    <lineage>
        <taxon>Eukaryota</taxon>
        <taxon>Fungi</taxon>
        <taxon>Dikarya</taxon>
        <taxon>Basidiomycota</taxon>
        <taxon>Pucciniomycotina</taxon>
        <taxon>Pucciniomycetes</taxon>
        <taxon>Pucciniales</taxon>
        <taxon>Phakopsoraceae</taxon>
        <taxon>Phakopsora</taxon>
    </lineage>
</organism>
<dbReference type="Gene3D" id="3.40.50.300">
    <property type="entry name" value="P-loop containing nucleotide triphosphate hydrolases"/>
    <property type="match status" value="1"/>
</dbReference>
<comment type="caution">
    <text evidence="3">The sequence shown here is derived from an EMBL/GenBank/DDBJ whole genome shotgun (WGS) entry which is preliminary data.</text>
</comment>
<keyword evidence="1" id="KW-0175">Coiled coil</keyword>
<protein>
    <submittedName>
        <fullName evidence="3">Uncharacterized protein</fullName>
    </submittedName>
</protein>
<feature type="coiled-coil region" evidence="1">
    <location>
        <begin position="341"/>
        <end position="382"/>
    </location>
</feature>
<dbReference type="Proteomes" id="UP001153365">
    <property type="component" value="Unassembled WGS sequence"/>
</dbReference>